<protein>
    <submittedName>
        <fullName evidence="2">Uncharacterized protein</fullName>
    </submittedName>
</protein>
<accession>A0A5C4THR4</accession>
<dbReference type="RefSeq" id="WP_139562524.1">
    <property type="nucleotide sequence ID" value="NZ_JARBEY010000027.1"/>
</dbReference>
<sequence>MLNKKLTELIKVNLLCSNPSSTQRQRKKGKSINQIVKSTILWSVLTGFLLMVLFSFSLLSVDLSHAPGIFTHFLALFSLLLMSQLISTINNVFLDNQDLQNYLSLPVKISTLWTVKLITIVITMIPFAIPVLAVFVMTVYESNYNVGFAIIVALLTLIFYLGSIFILTSLLTFLITQNRIFQTHKQIGNSLLLGVSTLAIVIGCIPPSITKNEPHTTDQTVLSPLKPIFQLITQPFSATSLITLLVLIGITTGGMFILNKLSNSGLLQIKSSYTKKRKTPAHPVVQKSLGKTLIR</sequence>
<comment type="caution">
    <text evidence="2">The sequence shown here is derived from an EMBL/GenBank/DDBJ whole genome shotgun (WGS) entry which is preliminary data.</text>
</comment>
<keyword evidence="1" id="KW-0812">Transmembrane</keyword>
<gene>
    <name evidence="2" type="ORF">DID87_05905</name>
</gene>
<keyword evidence="1" id="KW-1133">Transmembrane helix</keyword>
<reference evidence="2 3" key="1">
    <citation type="submission" date="2018-05" db="EMBL/GenBank/DDBJ databases">
        <title>Lactobacillus sanfranciscensis Ah4 draft denome sequence.</title>
        <authorList>
            <person name="Zhang G."/>
        </authorList>
    </citation>
    <scope>NUCLEOTIDE SEQUENCE [LARGE SCALE GENOMIC DNA]</scope>
    <source>
        <strain evidence="2 3">Ah4</strain>
    </source>
</reference>
<evidence type="ECO:0000313" key="2">
    <source>
        <dbReference type="EMBL" id="TNK89990.1"/>
    </source>
</evidence>
<feature type="transmembrane region" description="Helical" evidence="1">
    <location>
        <begin position="73"/>
        <end position="94"/>
    </location>
</feature>
<dbReference type="EMBL" id="QFCR01000022">
    <property type="protein sequence ID" value="TNK89990.1"/>
    <property type="molecule type" value="Genomic_DNA"/>
</dbReference>
<feature type="transmembrane region" description="Helical" evidence="1">
    <location>
        <begin position="187"/>
        <end position="209"/>
    </location>
</feature>
<feature type="transmembrane region" description="Helical" evidence="1">
    <location>
        <begin position="236"/>
        <end position="258"/>
    </location>
</feature>
<dbReference type="Proteomes" id="UP000313312">
    <property type="component" value="Unassembled WGS sequence"/>
</dbReference>
<evidence type="ECO:0000256" key="1">
    <source>
        <dbReference type="SAM" id="Phobius"/>
    </source>
</evidence>
<proteinExistence type="predicted"/>
<name>A0A5C4THR4_FRUSA</name>
<organism evidence="2 3">
    <name type="scientific">Fructilactobacillus sanfranciscensis</name>
    <name type="common">Lactobacillus sanfranciscensis</name>
    <dbReference type="NCBI Taxonomy" id="1625"/>
    <lineage>
        <taxon>Bacteria</taxon>
        <taxon>Bacillati</taxon>
        <taxon>Bacillota</taxon>
        <taxon>Bacilli</taxon>
        <taxon>Lactobacillales</taxon>
        <taxon>Lactobacillaceae</taxon>
        <taxon>Fructilactobacillus</taxon>
    </lineage>
</organism>
<feature type="transmembrane region" description="Helical" evidence="1">
    <location>
        <begin position="40"/>
        <end position="61"/>
    </location>
</feature>
<feature type="transmembrane region" description="Helical" evidence="1">
    <location>
        <begin position="115"/>
        <end position="140"/>
    </location>
</feature>
<dbReference type="AlphaFoldDB" id="A0A5C4THR4"/>
<keyword evidence="1" id="KW-0472">Membrane</keyword>
<evidence type="ECO:0000313" key="3">
    <source>
        <dbReference type="Proteomes" id="UP000313312"/>
    </source>
</evidence>
<feature type="transmembrane region" description="Helical" evidence="1">
    <location>
        <begin position="146"/>
        <end position="175"/>
    </location>
</feature>